<dbReference type="Gene3D" id="3.20.20.450">
    <property type="entry name" value="EAL domain"/>
    <property type="match status" value="1"/>
</dbReference>
<dbReference type="InterPro" id="IPR050706">
    <property type="entry name" value="Cyclic-di-GMP_PDE-like"/>
</dbReference>
<sequence length="68" mass="7606">EKTCGIVRTIMAMARGLNLQVIAEGVETDAQLQYLRELECDEVQGFLLGHPLPAAEFAHRLEIRRARG</sequence>
<dbReference type="InterPro" id="IPR035919">
    <property type="entry name" value="EAL_sf"/>
</dbReference>
<dbReference type="PANTHER" id="PTHR33121:SF70">
    <property type="entry name" value="SIGNALING PROTEIN YKOW"/>
    <property type="match status" value="1"/>
</dbReference>
<reference evidence="2" key="2">
    <citation type="journal article" date="2014" name="ISME J.">
        <title>Microbial stratification in low pH oxic and suboxic macroscopic growths along an acid mine drainage.</title>
        <authorList>
            <person name="Mendez-Garcia C."/>
            <person name="Mesa V."/>
            <person name="Sprenger R.R."/>
            <person name="Richter M."/>
            <person name="Diez M.S."/>
            <person name="Solano J."/>
            <person name="Bargiela R."/>
            <person name="Golyshina O.V."/>
            <person name="Manteca A."/>
            <person name="Ramos J.L."/>
            <person name="Gallego J.R."/>
            <person name="Llorente I."/>
            <person name="Martins Dos Santos V.A."/>
            <person name="Jensen O.N."/>
            <person name="Pelaez A.I."/>
            <person name="Sanchez J."/>
            <person name="Ferrer M."/>
        </authorList>
    </citation>
    <scope>NUCLEOTIDE SEQUENCE</scope>
</reference>
<name>T1C1G6_9ZZZZ</name>
<accession>T1C1G6</accession>
<dbReference type="InterPro" id="IPR001633">
    <property type="entry name" value="EAL_dom"/>
</dbReference>
<dbReference type="PANTHER" id="PTHR33121">
    <property type="entry name" value="CYCLIC DI-GMP PHOSPHODIESTERASE PDEF"/>
    <property type="match status" value="1"/>
</dbReference>
<dbReference type="AlphaFoldDB" id="T1C1G6"/>
<protein>
    <submittedName>
        <fullName evidence="2">Diguanylate phosphodiesterase, predicted domain protein</fullName>
    </submittedName>
</protein>
<reference evidence="2" key="1">
    <citation type="submission" date="2013-08" db="EMBL/GenBank/DDBJ databases">
        <authorList>
            <person name="Mendez C."/>
            <person name="Richter M."/>
            <person name="Ferrer M."/>
            <person name="Sanchez J."/>
        </authorList>
    </citation>
    <scope>NUCLEOTIDE SEQUENCE</scope>
</reference>
<comment type="caution">
    <text evidence="2">The sequence shown here is derived from an EMBL/GenBank/DDBJ whole genome shotgun (WGS) entry which is preliminary data.</text>
</comment>
<dbReference type="PROSITE" id="PS50883">
    <property type="entry name" value="EAL"/>
    <property type="match status" value="1"/>
</dbReference>
<feature type="domain" description="EAL" evidence="1">
    <location>
        <begin position="1"/>
        <end position="65"/>
    </location>
</feature>
<feature type="non-terminal residue" evidence="2">
    <location>
        <position position="1"/>
    </location>
</feature>
<gene>
    <name evidence="2" type="ORF">B1A_03670</name>
</gene>
<dbReference type="GO" id="GO:0071111">
    <property type="term" value="F:cyclic-guanylate-specific phosphodiesterase activity"/>
    <property type="evidence" value="ECO:0007669"/>
    <property type="project" value="InterPro"/>
</dbReference>
<dbReference type="Pfam" id="PF00563">
    <property type="entry name" value="EAL"/>
    <property type="match status" value="1"/>
</dbReference>
<proteinExistence type="predicted"/>
<dbReference type="EMBL" id="AUZX01002689">
    <property type="protein sequence ID" value="EQD75847.1"/>
    <property type="molecule type" value="Genomic_DNA"/>
</dbReference>
<evidence type="ECO:0000259" key="1">
    <source>
        <dbReference type="PROSITE" id="PS50883"/>
    </source>
</evidence>
<dbReference type="SUPFAM" id="SSF141868">
    <property type="entry name" value="EAL domain-like"/>
    <property type="match status" value="1"/>
</dbReference>
<evidence type="ECO:0000313" key="2">
    <source>
        <dbReference type="EMBL" id="EQD75847.1"/>
    </source>
</evidence>
<organism evidence="2">
    <name type="scientific">mine drainage metagenome</name>
    <dbReference type="NCBI Taxonomy" id="410659"/>
    <lineage>
        <taxon>unclassified sequences</taxon>
        <taxon>metagenomes</taxon>
        <taxon>ecological metagenomes</taxon>
    </lineage>
</organism>